<evidence type="ECO:0000313" key="4">
    <source>
        <dbReference type="Proteomes" id="UP000245695"/>
    </source>
</evidence>
<accession>A0A2P2BS57</accession>
<dbReference type="Gene3D" id="1.25.40.10">
    <property type="entry name" value="Tetratricopeptide repeat domain"/>
    <property type="match status" value="1"/>
</dbReference>
<feature type="domain" description="GGDEF" evidence="2">
    <location>
        <begin position="441"/>
        <end position="568"/>
    </location>
</feature>
<keyword evidence="1" id="KW-1133">Transmembrane helix</keyword>
<protein>
    <submittedName>
        <fullName evidence="3">Diguanylate cyclase</fullName>
    </submittedName>
</protein>
<dbReference type="SUPFAM" id="SSF55073">
    <property type="entry name" value="Nucleotide cyclase"/>
    <property type="match status" value="1"/>
</dbReference>
<dbReference type="InterPro" id="IPR043128">
    <property type="entry name" value="Rev_trsase/Diguanyl_cyclase"/>
</dbReference>
<dbReference type="GO" id="GO:1902201">
    <property type="term" value="P:negative regulation of bacterial-type flagellum-dependent cell motility"/>
    <property type="evidence" value="ECO:0007669"/>
    <property type="project" value="TreeGrafter"/>
</dbReference>
<dbReference type="InterPro" id="IPR011990">
    <property type="entry name" value="TPR-like_helical_dom_sf"/>
</dbReference>
<dbReference type="InterPro" id="IPR000160">
    <property type="entry name" value="GGDEF_dom"/>
</dbReference>
<dbReference type="GO" id="GO:0005886">
    <property type="term" value="C:plasma membrane"/>
    <property type="evidence" value="ECO:0007669"/>
    <property type="project" value="TreeGrafter"/>
</dbReference>
<dbReference type="InterPro" id="IPR029787">
    <property type="entry name" value="Nucleotide_cyclase"/>
</dbReference>
<dbReference type="NCBIfam" id="TIGR00254">
    <property type="entry name" value="GGDEF"/>
    <property type="match status" value="1"/>
</dbReference>
<dbReference type="PROSITE" id="PS50887">
    <property type="entry name" value="GGDEF"/>
    <property type="match status" value="1"/>
</dbReference>
<dbReference type="SUPFAM" id="SSF48452">
    <property type="entry name" value="TPR-like"/>
    <property type="match status" value="2"/>
</dbReference>
<dbReference type="EMBL" id="LN650648">
    <property type="protein sequence ID" value="CEI73199.1"/>
    <property type="molecule type" value="Genomic_DNA"/>
</dbReference>
<feature type="transmembrane region" description="Helical" evidence="1">
    <location>
        <begin position="382"/>
        <end position="403"/>
    </location>
</feature>
<dbReference type="SMART" id="SM00267">
    <property type="entry name" value="GGDEF"/>
    <property type="match status" value="1"/>
</dbReference>
<proteinExistence type="predicted"/>
<sequence>MGGVKIRKIIYIIIAIATCISLSYGAHKQNIKNEIMQIESKIKKNTYDKQYNKAIDILKNEFSKIKPKDYNIVCEYIIQMTDYIRNTERGLKEVINILTTMEQSKHLSINSKFIVSSKLQSAYLLEQNYAKASRYILNTLILSKKMNDKFNEAKCLVDLGVLFSEIEGESTGIKSIKDGLDIKINDEYKNKFIQVYGNLNIAEIYLKNNEYSNAKKYIEEVEKYSNYIDVNEYYDLNILIYTIKSSIYLSENNSKQAKIYLDKSKELLNNEKLMVGNRKTIYQLATGKYYEAIGDIDSAVYTYKEVLKEDEYEKNREQDIRYALTRLIKLLEEQKKYNEANLYTDKLLEVIKESEDNKYKDYSYYIIEQASKEYKLEKENNMIKFLFIIILFGSIIFVVIHRYNKNRLISMKHLTLQDKLTNTYNRAYFDSKYEELLDKNIKFSIVMIDIDNFKYINDTYGHQFGDEVLKVITNTIKKLLQEHTYLCRYGGEEFVIISCYKIKEEVLLLAEMIRSSVEGISWSKDIKTTVSIGVAFSNIHYENTLKKSDENMYKAKNTGKNKVVVDNDKK</sequence>
<dbReference type="Pfam" id="PF00990">
    <property type="entry name" value="GGDEF"/>
    <property type="match status" value="1"/>
</dbReference>
<dbReference type="InterPro" id="IPR050469">
    <property type="entry name" value="Diguanylate_Cyclase"/>
</dbReference>
<dbReference type="GO" id="GO:0052621">
    <property type="term" value="F:diguanylate cyclase activity"/>
    <property type="evidence" value="ECO:0007669"/>
    <property type="project" value="TreeGrafter"/>
</dbReference>
<organism evidence="3 4">
    <name type="scientific">Romboutsia hominis</name>
    <dbReference type="NCBI Taxonomy" id="1507512"/>
    <lineage>
        <taxon>Bacteria</taxon>
        <taxon>Bacillati</taxon>
        <taxon>Bacillota</taxon>
        <taxon>Clostridia</taxon>
        <taxon>Peptostreptococcales</taxon>
        <taxon>Peptostreptococcaceae</taxon>
        <taxon>Romboutsia</taxon>
    </lineage>
</organism>
<dbReference type="KEGG" id="rhom:FRIFI_1666"/>
<dbReference type="PANTHER" id="PTHR45138:SF9">
    <property type="entry name" value="DIGUANYLATE CYCLASE DGCM-RELATED"/>
    <property type="match status" value="1"/>
</dbReference>
<dbReference type="PANTHER" id="PTHR45138">
    <property type="entry name" value="REGULATORY COMPONENTS OF SENSORY TRANSDUCTION SYSTEM"/>
    <property type="match status" value="1"/>
</dbReference>
<dbReference type="Proteomes" id="UP000245695">
    <property type="component" value="Chromosome 1"/>
</dbReference>
<keyword evidence="4" id="KW-1185">Reference proteome</keyword>
<dbReference type="AlphaFoldDB" id="A0A2P2BS57"/>
<keyword evidence="1" id="KW-0472">Membrane</keyword>
<dbReference type="CDD" id="cd01949">
    <property type="entry name" value="GGDEF"/>
    <property type="match status" value="1"/>
</dbReference>
<name>A0A2P2BS57_9FIRM</name>
<dbReference type="FunFam" id="3.30.70.270:FF:000001">
    <property type="entry name" value="Diguanylate cyclase domain protein"/>
    <property type="match status" value="1"/>
</dbReference>
<evidence type="ECO:0000313" key="3">
    <source>
        <dbReference type="EMBL" id="CEI73199.1"/>
    </source>
</evidence>
<keyword evidence="1" id="KW-0812">Transmembrane</keyword>
<dbReference type="RefSeq" id="WP_166505586.1">
    <property type="nucleotide sequence ID" value="NZ_JAKNTL010000007.1"/>
</dbReference>
<dbReference type="Gene3D" id="3.30.70.270">
    <property type="match status" value="1"/>
</dbReference>
<feature type="transmembrane region" description="Helical" evidence="1">
    <location>
        <begin position="9"/>
        <end position="27"/>
    </location>
</feature>
<reference evidence="3 4" key="1">
    <citation type="submission" date="2014-09" db="EMBL/GenBank/DDBJ databases">
        <authorList>
            <person name="Hornung B.V."/>
        </authorList>
    </citation>
    <scope>NUCLEOTIDE SEQUENCE [LARGE SCALE GENOMIC DNA]</scope>
    <source>
        <strain evidence="3 4">FRIFI</strain>
    </source>
</reference>
<gene>
    <name evidence="3" type="ORF">FRIFI_1666</name>
</gene>
<dbReference type="GO" id="GO:0043709">
    <property type="term" value="P:cell adhesion involved in single-species biofilm formation"/>
    <property type="evidence" value="ECO:0007669"/>
    <property type="project" value="TreeGrafter"/>
</dbReference>
<evidence type="ECO:0000256" key="1">
    <source>
        <dbReference type="SAM" id="Phobius"/>
    </source>
</evidence>
<evidence type="ECO:0000259" key="2">
    <source>
        <dbReference type="PROSITE" id="PS50887"/>
    </source>
</evidence>